<name>A0A8S1H265_9PELO</name>
<protein>
    <submittedName>
        <fullName evidence="2">Uncharacterized protein</fullName>
    </submittedName>
</protein>
<evidence type="ECO:0000313" key="3">
    <source>
        <dbReference type="Proteomes" id="UP000835052"/>
    </source>
</evidence>
<proteinExistence type="predicted"/>
<dbReference type="Proteomes" id="UP000835052">
    <property type="component" value="Unassembled WGS sequence"/>
</dbReference>
<feature type="compositionally biased region" description="Low complexity" evidence="1">
    <location>
        <begin position="37"/>
        <end position="52"/>
    </location>
</feature>
<feature type="region of interest" description="Disordered" evidence="1">
    <location>
        <begin position="1"/>
        <end position="71"/>
    </location>
</feature>
<evidence type="ECO:0000313" key="2">
    <source>
        <dbReference type="EMBL" id="CAD6189635.1"/>
    </source>
</evidence>
<dbReference type="EMBL" id="CAJGYM010000011">
    <property type="protein sequence ID" value="CAD6189635.1"/>
    <property type="molecule type" value="Genomic_DNA"/>
</dbReference>
<organism evidence="2 3">
    <name type="scientific">Caenorhabditis auriculariae</name>
    <dbReference type="NCBI Taxonomy" id="2777116"/>
    <lineage>
        <taxon>Eukaryota</taxon>
        <taxon>Metazoa</taxon>
        <taxon>Ecdysozoa</taxon>
        <taxon>Nematoda</taxon>
        <taxon>Chromadorea</taxon>
        <taxon>Rhabditida</taxon>
        <taxon>Rhabditina</taxon>
        <taxon>Rhabditomorpha</taxon>
        <taxon>Rhabditoidea</taxon>
        <taxon>Rhabditidae</taxon>
        <taxon>Peloderinae</taxon>
        <taxon>Caenorhabditis</taxon>
    </lineage>
</organism>
<evidence type="ECO:0000256" key="1">
    <source>
        <dbReference type="SAM" id="MobiDB-lite"/>
    </source>
</evidence>
<dbReference type="AlphaFoldDB" id="A0A8S1H265"/>
<sequence>MGSFFSSMEDVPSRPVARVDAEDVCDLDVEANYPTATDTDGSDTSDTSSDSNSSDEDSSDSYNSSDSLPLTELENEIYRGAFLDKKEDPYTVTRRGQLGARDFDYEITCRR</sequence>
<reference evidence="2" key="1">
    <citation type="submission" date="2020-10" db="EMBL/GenBank/DDBJ databases">
        <authorList>
            <person name="Kikuchi T."/>
        </authorList>
    </citation>
    <scope>NUCLEOTIDE SEQUENCE</scope>
    <source>
        <strain evidence="2">NKZ352</strain>
    </source>
</reference>
<keyword evidence="3" id="KW-1185">Reference proteome</keyword>
<comment type="caution">
    <text evidence="2">The sequence shown here is derived from an EMBL/GenBank/DDBJ whole genome shotgun (WGS) entry which is preliminary data.</text>
</comment>
<gene>
    <name evidence="2" type="ORF">CAUJ_LOCUS5554</name>
</gene>
<accession>A0A8S1H265</accession>